<accession>A0A2D3UXM8</accession>
<gene>
    <name evidence="2" type="ORF">RCC_00823</name>
</gene>
<feature type="region of interest" description="Disordered" evidence="1">
    <location>
        <begin position="237"/>
        <end position="463"/>
    </location>
</feature>
<reference evidence="2 3" key="1">
    <citation type="submission" date="2016-03" db="EMBL/GenBank/DDBJ databases">
        <authorList>
            <person name="Ploux O."/>
        </authorList>
    </citation>
    <scope>NUCLEOTIDE SEQUENCE [LARGE SCALE GENOMIC DNA]</scope>
    <source>
        <strain evidence="2 3">URUG2</strain>
    </source>
</reference>
<feature type="compositionally biased region" description="Low complexity" evidence="1">
    <location>
        <begin position="249"/>
        <end position="264"/>
    </location>
</feature>
<feature type="compositionally biased region" description="Polar residues" evidence="1">
    <location>
        <begin position="448"/>
        <end position="463"/>
    </location>
</feature>
<sequence length="554" mass="60935">MPAAILEEDLLIPRSNDENSWAEYELSSVQVHASASASDSEWTNTPVSLLHASIGNPLTVTGQLEPLDPSDADLLVPGVKLSNKRINLELNDVCTFSYGELGDGSVAVWAGGKSGWFKIRPGRAYRHVYQEIQEAVKLLYFVADSYKETRKEKGVGRGKKALMLPPYSALELAQKYALEFLGTNDADDAFDKFAEHKEFLIGSMLAGKEGLQWSTYPLWADMQGKFPEVFKELERRLRAKPPKSKAKKPAATDTSSTTKSSQPKPARPRKEAKGSAASSSAAISSKKQGRPRKNAGAVDVITLSDSESSEEVTDTLVQAASDEPKESPQANPKQKFRRTRNNDIETTPSLAIATPAKDDDDSDDEAQMRNKSSLRPRASKGNKGGKGRPREAEDVQSPASSPTQAGDKRKHIQEDSRRPHKRRSSDSPEVEDEDGEENAEDEGIDIPTSPTESQNHVPDNPDSVQENTWICALAGCTHKVYLSHLPASQKLIREHYALHAYDDDERVQMVKRLAQPSLPIGHLMEKVRGQARMDGFPDSTVAVSRFGDGVTQKY</sequence>
<feature type="compositionally biased region" description="Basic residues" evidence="1">
    <location>
        <begin position="237"/>
        <end position="248"/>
    </location>
</feature>
<dbReference type="GeneID" id="35596164"/>
<evidence type="ECO:0000256" key="1">
    <source>
        <dbReference type="SAM" id="MobiDB-lite"/>
    </source>
</evidence>
<evidence type="ECO:0000313" key="2">
    <source>
        <dbReference type="EMBL" id="CZT14884.1"/>
    </source>
</evidence>
<dbReference type="AlphaFoldDB" id="A0A2D3UXM8"/>
<dbReference type="OrthoDB" id="5382953at2759"/>
<keyword evidence="3" id="KW-1185">Reference proteome</keyword>
<dbReference type="Proteomes" id="UP000225277">
    <property type="component" value="Unassembled WGS sequence"/>
</dbReference>
<dbReference type="EMBL" id="FJUY01000001">
    <property type="protein sequence ID" value="CZT14884.1"/>
    <property type="molecule type" value="Genomic_DNA"/>
</dbReference>
<feature type="compositionally biased region" description="Low complexity" evidence="1">
    <location>
        <begin position="274"/>
        <end position="286"/>
    </location>
</feature>
<organism evidence="2 3">
    <name type="scientific">Ramularia collo-cygni</name>
    <dbReference type="NCBI Taxonomy" id="112498"/>
    <lineage>
        <taxon>Eukaryota</taxon>
        <taxon>Fungi</taxon>
        <taxon>Dikarya</taxon>
        <taxon>Ascomycota</taxon>
        <taxon>Pezizomycotina</taxon>
        <taxon>Dothideomycetes</taxon>
        <taxon>Dothideomycetidae</taxon>
        <taxon>Mycosphaerellales</taxon>
        <taxon>Mycosphaerellaceae</taxon>
        <taxon>Ramularia</taxon>
    </lineage>
</organism>
<evidence type="ECO:0008006" key="4">
    <source>
        <dbReference type="Google" id="ProtNLM"/>
    </source>
</evidence>
<dbReference type="RefSeq" id="XP_023621781.1">
    <property type="nucleotide sequence ID" value="XM_023766013.1"/>
</dbReference>
<protein>
    <recommendedName>
        <fullName evidence="4">DNA (cytosine-5)-methyltransferase 1 replication foci domain-containing protein</fullName>
    </recommendedName>
</protein>
<name>A0A2D3UXM8_9PEZI</name>
<proteinExistence type="predicted"/>
<feature type="compositionally biased region" description="Acidic residues" evidence="1">
    <location>
        <begin position="428"/>
        <end position="444"/>
    </location>
</feature>
<dbReference type="STRING" id="112498.A0A2D3UXM8"/>
<evidence type="ECO:0000313" key="3">
    <source>
        <dbReference type="Proteomes" id="UP000225277"/>
    </source>
</evidence>
<feature type="compositionally biased region" description="Basic residues" evidence="1">
    <location>
        <begin position="372"/>
        <end position="387"/>
    </location>
</feature>